<dbReference type="AlphaFoldDB" id="A0AAV1SKF0"/>
<evidence type="ECO:0000256" key="1">
    <source>
        <dbReference type="SAM" id="MobiDB-lite"/>
    </source>
</evidence>
<dbReference type="GO" id="GO:0016020">
    <property type="term" value="C:membrane"/>
    <property type="evidence" value="ECO:0007669"/>
    <property type="project" value="TreeGrafter"/>
</dbReference>
<gene>
    <name evidence="2" type="ORF">DCAF_LOCUS23897</name>
</gene>
<evidence type="ECO:0000313" key="2">
    <source>
        <dbReference type="EMBL" id="CAK7351525.1"/>
    </source>
</evidence>
<proteinExistence type="predicted"/>
<feature type="compositionally biased region" description="Polar residues" evidence="1">
    <location>
        <begin position="42"/>
        <end position="54"/>
    </location>
</feature>
<reference evidence="2 3" key="1">
    <citation type="submission" date="2024-01" db="EMBL/GenBank/DDBJ databases">
        <authorList>
            <person name="Waweru B."/>
        </authorList>
    </citation>
    <scope>NUCLEOTIDE SEQUENCE [LARGE SCALE GENOMIC DNA]</scope>
</reference>
<keyword evidence="3" id="KW-1185">Reference proteome</keyword>
<dbReference type="InterPro" id="IPR036770">
    <property type="entry name" value="Ankyrin_rpt-contain_sf"/>
</dbReference>
<dbReference type="Gene3D" id="1.25.40.20">
    <property type="entry name" value="Ankyrin repeat-containing domain"/>
    <property type="match status" value="1"/>
</dbReference>
<name>A0AAV1SKF0_9ROSI</name>
<dbReference type="Proteomes" id="UP001314170">
    <property type="component" value="Unassembled WGS sequence"/>
</dbReference>
<organism evidence="2 3">
    <name type="scientific">Dovyalis caffra</name>
    <dbReference type="NCBI Taxonomy" id="77055"/>
    <lineage>
        <taxon>Eukaryota</taxon>
        <taxon>Viridiplantae</taxon>
        <taxon>Streptophyta</taxon>
        <taxon>Embryophyta</taxon>
        <taxon>Tracheophyta</taxon>
        <taxon>Spermatophyta</taxon>
        <taxon>Magnoliopsida</taxon>
        <taxon>eudicotyledons</taxon>
        <taxon>Gunneridae</taxon>
        <taxon>Pentapetalae</taxon>
        <taxon>rosids</taxon>
        <taxon>fabids</taxon>
        <taxon>Malpighiales</taxon>
        <taxon>Salicaceae</taxon>
        <taxon>Flacourtieae</taxon>
        <taxon>Dovyalis</taxon>
    </lineage>
</organism>
<accession>A0AAV1SKF0</accession>
<dbReference type="EMBL" id="CAWUPB010001184">
    <property type="protein sequence ID" value="CAK7351525.1"/>
    <property type="molecule type" value="Genomic_DNA"/>
</dbReference>
<protein>
    <submittedName>
        <fullName evidence="2">Uncharacterized protein</fullName>
    </submittedName>
</protein>
<feature type="compositionally biased region" description="Low complexity" evidence="1">
    <location>
        <begin position="55"/>
        <end position="68"/>
    </location>
</feature>
<dbReference type="PANTHER" id="PTHR24177">
    <property type="entry name" value="CASKIN"/>
    <property type="match status" value="1"/>
</dbReference>
<evidence type="ECO:0000313" key="3">
    <source>
        <dbReference type="Proteomes" id="UP001314170"/>
    </source>
</evidence>
<dbReference type="PANTHER" id="PTHR24177:SF215">
    <property type="entry name" value="PGG DOMAIN-CONTAINING PROTEIN"/>
    <property type="match status" value="1"/>
</dbReference>
<dbReference type="SUPFAM" id="SSF48403">
    <property type="entry name" value="Ankyrin repeat"/>
    <property type="match status" value="1"/>
</dbReference>
<comment type="caution">
    <text evidence="2">The sequence shown here is derived from an EMBL/GenBank/DDBJ whole genome shotgun (WGS) entry which is preliminary data.</text>
</comment>
<feature type="region of interest" description="Disordered" evidence="1">
    <location>
        <begin position="29"/>
        <end position="72"/>
    </location>
</feature>
<sequence length="259" mass="29542">MATKIVGREKKHAFAWRLAEVLINQEKSWNPDVRQEYGPEAASTSIPSQNTGGKTSADQSSDASTTDSEQGDQKIVFQCKEIEVVLRRPEQTSATKPLLTRKEKPLFIAARQGIEEIVSVIPEQHPQAIDQLDGKERSILDVAVMHRKSEIFSFVNRKKVPLARLRRNIDKEGNTLLHHVADMKHYSGGTRPGPALQLQEEMQWLERVKKVIPSHYVVLENNKGERAAELFKRATRRNWRRHKNGSRIPVNLVQVQLHL</sequence>